<protein>
    <recommendedName>
        <fullName evidence="3">GRAM domain-containing protein</fullName>
    </recommendedName>
</protein>
<comment type="caution">
    <text evidence="1">The sequence shown here is derived from an EMBL/GenBank/DDBJ whole genome shotgun (WGS) entry which is preliminary data.</text>
</comment>
<gene>
    <name evidence="1" type="ORF">GOHSU_24_00370</name>
</gene>
<dbReference type="AlphaFoldDB" id="L7LCI3"/>
<name>L7LCI3_9ACTN</name>
<keyword evidence="2" id="KW-1185">Reference proteome</keyword>
<dbReference type="Proteomes" id="UP000053405">
    <property type="component" value="Unassembled WGS sequence"/>
</dbReference>
<accession>L7LCI3</accession>
<dbReference type="STRING" id="1121927.GOHSU_24_00370"/>
<evidence type="ECO:0000313" key="1">
    <source>
        <dbReference type="EMBL" id="GAC57748.1"/>
    </source>
</evidence>
<proteinExistence type="predicted"/>
<dbReference type="eggNOG" id="ENOG5030D37">
    <property type="taxonomic scope" value="Bacteria"/>
</dbReference>
<sequence>MHIWKARRPVGRGLARGELQLTKTHLVFEPKGLAARVDGIRFSVALRYVAAIGAVPGSGGRWARRIERLCVTGGDGAQYEFVVDDLDEVVAILQERLRARGQ</sequence>
<evidence type="ECO:0008006" key="3">
    <source>
        <dbReference type="Google" id="ProtNLM"/>
    </source>
</evidence>
<reference evidence="1 2" key="1">
    <citation type="submission" date="2012-12" db="EMBL/GenBank/DDBJ databases">
        <title>Whole genome shotgun sequence of Gordonia hirsuta NBRC 16056.</title>
        <authorList>
            <person name="Isaki-Nakamura S."/>
            <person name="Hosoyama A."/>
            <person name="Tsuchikane K."/>
            <person name="Katsumata H."/>
            <person name="Baba S."/>
            <person name="Yamazaki S."/>
            <person name="Fujita N."/>
        </authorList>
    </citation>
    <scope>NUCLEOTIDE SEQUENCE [LARGE SCALE GENOMIC DNA]</scope>
    <source>
        <strain evidence="1 2">NBRC 16056</strain>
    </source>
</reference>
<organism evidence="1 2">
    <name type="scientific">Gordonia hirsuta DSM 44140 = NBRC 16056</name>
    <dbReference type="NCBI Taxonomy" id="1121927"/>
    <lineage>
        <taxon>Bacteria</taxon>
        <taxon>Bacillati</taxon>
        <taxon>Actinomycetota</taxon>
        <taxon>Actinomycetes</taxon>
        <taxon>Mycobacteriales</taxon>
        <taxon>Gordoniaceae</taxon>
        <taxon>Gordonia</taxon>
    </lineage>
</organism>
<dbReference type="EMBL" id="BANT01000024">
    <property type="protein sequence ID" value="GAC57748.1"/>
    <property type="molecule type" value="Genomic_DNA"/>
</dbReference>
<evidence type="ECO:0000313" key="2">
    <source>
        <dbReference type="Proteomes" id="UP000053405"/>
    </source>
</evidence>